<dbReference type="PANTHER" id="PTHR21600:SF35">
    <property type="entry name" value="PSEUDOURIDINE SYNTHASE"/>
    <property type="match status" value="1"/>
</dbReference>
<dbReference type="InterPro" id="IPR050188">
    <property type="entry name" value="RluA_PseudoU_synthase"/>
</dbReference>
<dbReference type="EC" id="5.4.99.-" evidence="4"/>
<dbReference type="Pfam" id="PF00849">
    <property type="entry name" value="PseudoU_synth_2"/>
    <property type="match status" value="1"/>
</dbReference>
<dbReference type="GO" id="GO:0016853">
    <property type="term" value="F:isomerase activity"/>
    <property type="evidence" value="ECO:0007669"/>
    <property type="project" value="UniProtKB-KW"/>
</dbReference>
<reference evidence="7" key="1">
    <citation type="journal article" date="2019" name="Int. J. Syst. Evol. Microbiol.">
        <title>The Global Catalogue of Microorganisms (GCM) 10K type strain sequencing project: providing services to taxonomists for standard genome sequencing and annotation.</title>
        <authorList>
            <consortium name="The Broad Institute Genomics Platform"/>
            <consortium name="The Broad Institute Genome Sequencing Center for Infectious Disease"/>
            <person name="Wu L."/>
            <person name="Ma J."/>
        </authorList>
    </citation>
    <scope>NUCLEOTIDE SEQUENCE [LARGE SCALE GENOMIC DNA]</scope>
    <source>
        <strain evidence="7">JCM 30234</strain>
    </source>
</reference>
<sequence>MNWIITAQHEGLMVRTYLQREKRFSKRLLKQVIHGGTIQVNHATTTARHILKDGDVLSIRLPEEKKGAMMTPEKMPLAILYEDDAVLVLNKPAGRASIPSINHSSGTMANGVLAYYAEKGLPYTFHIVTRLDRNTSGVMLVAKHSWSHSLLAEAQRNGVVEPTYYTIIEGHLKQKQGSISAPIGRKDGSIIERTVRSDGKKALTHYQVVKETTEHTCVLVRLVTGRTHQIRVHFAHMGHPIAGDDLYGGALSFFKRQALHCYQLTFVHPVSSERMTFNAELADDLQFPC</sequence>
<dbReference type="RefSeq" id="WP_382357713.1">
    <property type="nucleotide sequence ID" value="NZ_JBHTGR010000005.1"/>
</dbReference>
<keyword evidence="3" id="KW-0694">RNA-binding</keyword>
<dbReference type="Proteomes" id="UP001596620">
    <property type="component" value="Unassembled WGS sequence"/>
</dbReference>
<organism evidence="6 7">
    <name type="scientific">Lentibacillus kimchii</name>
    <dbReference type="NCBI Taxonomy" id="1542911"/>
    <lineage>
        <taxon>Bacteria</taxon>
        <taxon>Bacillati</taxon>
        <taxon>Bacillota</taxon>
        <taxon>Bacilli</taxon>
        <taxon>Bacillales</taxon>
        <taxon>Bacillaceae</taxon>
        <taxon>Lentibacillus</taxon>
    </lineage>
</organism>
<comment type="caution">
    <text evidence="6">The sequence shown here is derived from an EMBL/GenBank/DDBJ whole genome shotgun (WGS) entry which is preliminary data.</text>
</comment>
<dbReference type="SUPFAM" id="SSF55120">
    <property type="entry name" value="Pseudouridine synthase"/>
    <property type="match status" value="1"/>
</dbReference>
<evidence type="ECO:0000256" key="3">
    <source>
        <dbReference type="PROSITE-ProRule" id="PRU00182"/>
    </source>
</evidence>
<protein>
    <recommendedName>
        <fullName evidence="4">Pseudouridine synthase</fullName>
        <ecNumber evidence="4">5.4.99.-</ecNumber>
    </recommendedName>
</protein>
<comment type="function">
    <text evidence="4">Responsible for synthesis of pseudouridine from uracil.</text>
</comment>
<comment type="similarity">
    <text evidence="2 4">Belongs to the pseudouridine synthase RluA family.</text>
</comment>
<dbReference type="InterPro" id="IPR006145">
    <property type="entry name" value="PsdUridine_synth_RsuA/RluA"/>
</dbReference>
<keyword evidence="7" id="KW-1185">Reference proteome</keyword>
<evidence type="ECO:0000256" key="2">
    <source>
        <dbReference type="ARBA" id="ARBA00010876"/>
    </source>
</evidence>
<feature type="domain" description="Pseudouridine synthase RsuA/RluA-like" evidence="5">
    <location>
        <begin position="86"/>
        <end position="236"/>
    </location>
</feature>
<dbReference type="SUPFAM" id="SSF55174">
    <property type="entry name" value="Alpha-L RNA-binding motif"/>
    <property type="match status" value="1"/>
</dbReference>
<dbReference type="PROSITE" id="PS01129">
    <property type="entry name" value="PSI_RLU"/>
    <property type="match status" value="1"/>
</dbReference>
<name>A0ABW2UT01_9BACI</name>
<dbReference type="PROSITE" id="PS50889">
    <property type="entry name" value="S4"/>
    <property type="match status" value="1"/>
</dbReference>
<keyword evidence="4 6" id="KW-0413">Isomerase</keyword>
<dbReference type="InterPro" id="IPR020103">
    <property type="entry name" value="PsdUridine_synth_cat_dom_sf"/>
</dbReference>
<dbReference type="InterPro" id="IPR006225">
    <property type="entry name" value="PsdUridine_synth_RluC/D"/>
</dbReference>
<comment type="catalytic activity">
    <reaction evidence="1 4">
        <text>a uridine in RNA = a pseudouridine in RNA</text>
        <dbReference type="Rhea" id="RHEA:48348"/>
        <dbReference type="Rhea" id="RHEA-COMP:12068"/>
        <dbReference type="Rhea" id="RHEA-COMP:12069"/>
        <dbReference type="ChEBI" id="CHEBI:65314"/>
        <dbReference type="ChEBI" id="CHEBI:65315"/>
    </reaction>
</comment>
<gene>
    <name evidence="6" type="ORF">ACFQU8_03120</name>
</gene>
<accession>A0ABW2UT01</accession>
<proteinExistence type="inferred from homology"/>
<dbReference type="InterPro" id="IPR006224">
    <property type="entry name" value="PsdUridine_synth_RluA-like_CS"/>
</dbReference>
<evidence type="ECO:0000313" key="6">
    <source>
        <dbReference type="EMBL" id="MFC7746231.1"/>
    </source>
</evidence>
<evidence type="ECO:0000259" key="5">
    <source>
        <dbReference type="Pfam" id="PF00849"/>
    </source>
</evidence>
<dbReference type="NCBIfam" id="TIGR00005">
    <property type="entry name" value="rluA_subfam"/>
    <property type="match status" value="1"/>
</dbReference>
<evidence type="ECO:0000256" key="1">
    <source>
        <dbReference type="ARBA" id="ARBA00000073"/>
    </source>
</evidence>
<dbReference type="PANTHER" id="PTHR21600">
    <property type="entry name" value="MITOCHONDRIAL RNA PSEUDOURIDINE SYNTHASE"/>
    <property type="match status" value="1"/>
</dbReference>
<evidence type="ECO:0000256" key="4">
    <source>
        <dbReference type="RuleBase" id="RU362028"/>
    </source>
</evidence>
<dbReference type="CDD" id="cd02869">
    <property type="entry name" value="PseudoU_synth_RluA_like"/>
    <property type="match status" value="1"/>
</dbReference>
<evidence type="ECO:0000313" key="7">
    <source>
        <dbReference type="Proteomes" id="UP001596620"/>
    </source>
</evidence>
<dbReference type="EMBL" id="JBHTGR010000005">
    <property type="protein sequence ID" value="MFC7746231.1"/>
    <property type="molecule type" value="Genomic_DNA"/>
</dbReference>
<dbReference type="Gene3D" id="3.30.2350.10">
    <property type="entry name" value="Pseudouridine synthase"/>
    <property type="match status" value="1"/>
</dbReference>